<evidence type="ECO:0000313" key="3">
    <source>
        <dbReference type="EMBL" id="EDM18738.1"/>
    </source>
</evidence>
<dbReference type="EMBL" id="CH473987">
    <property type="protein sequence ID" value="EDM18738.1"/>
    <property type="molecule type" value="Genomic_DNA"/>
</dbReference>
<feature type="transmembrane region" description="Helical" evidence="1">
    <location>
        <begin position="34"/>
        <end position="57"/>
    </location>
</feature>
<sequence length="196" mass="21880">MDARWWAVVVLATLPSLGAGGESPEAPPQSWTQLWLFRFLLNVAGYASFMVPGYLLVQYLRRKNYLETGRGLCFPLVKACVFGNEPKAPDEVPLAPRTETAESTPSWQVLKLVFCAAGLQTVSLSGFGCPETCFLYQAGLKLKRSKCLCLQSAGIKSMCHHQQMQTLNFQPSCFILPNSWDDSLCHHVWLSLKFCQ</sequence>
<keyword evidence="1" id="KW-1133">Transmembrane helix</keyword>
<feature type="signal peptide" evidence="2">
    <location>
        <begin position="1"/>
        <end position="20"/>
    </location>
</feature>
<evidence type="ECO:0000256" key="2">
    <source>
        <dbReference type="SAM" id="SignalP"/>
    </source>
</evidence>
<organism evidence="3 4">
    <name type="scientific">Rattus norvegicus</name>
    <name type="common">Rat</name>
    <dbReference type="NCBI Taxonomy" id="10116"/>
    <lineage>
        <taxon>Eukaryota</taxon>
        <taxon>Metazoa</taxon>
        <taxon>Chordata</taxon>
        <taxon>Craniata</taxon>
        <taxon>Vertebrata</taxon>
        <taxon>Euteleostomi</taxon>
        <taxon>Mammalia</taxon>
        <taxon>Eutheria</taxon>
        <taxon>Euarchontoglires</taxon>
        <taxon>Glires</taxon>
        <taxon>Rodentia</taxon>
        <taxon>Myomorpha</taxon>
        <taxon>Muroidea</taxon>
        <taxon>Muridae</taxon>
        <taxon>Murinae</taxon>
        <taxon>Rattus</taxon>
    </lineage>
</organism>
<accession>A6JIZ4</accession>
<reference evidence="3 4" key="1">
    <citation type="submission" date="2005-09" db="EMBL/GenBank/DDBJ databases">
        <authorList>
            <person name="Mural R.J."/>
            <person name="Li P.W."/>
            <person name="Adams M.D."/>
            <person name="Amanatides P.G."/>
            <person name="Baden-Tillson H."/>
            <person name="Barnstead M."/>
            <person name="Chin S.H."/>
            <person name="Dew I."/>
            <person name="Evans C.A."/>
            <person name="Ferriera S."/>
            <person name="Flanigan M."/>
            <person name="Fosler C."/>
            <person name="Glodek A."/>
            <person name="Gu Z."/>
            <person name="Holt R.A."/>
            <person name="Jennings D."/>
            <person name="Kraft C.L."/>
            <person name="Lu F."/>
            <person name="Nguyen T."/>
            <person name="Nusskern D.R."/>
            <person name="Pfannkoch C.M."/>
            <person name="Sitter C."/>
            <person name="Sutton G.G."/>
            <person name="Venter J.C."/>
            <person name="Wang Z."/>
            <person name="Woodage T."/>
            <person name="Zheng X.H."/>
            <person name="Zhong F."/>
        </authorList>
    </citation>
    <scope>NUCLEOTIDE SEQUENCE [LARGE SCALE GENOMIC DNA]</scope>
    <source>
        <strain>BN</strain>
        <strain evidence="4">Sprague-Dawley</strain>
    </source>
</reference>
<gene>
    <name evidence="3" type="primary">Dsm-1</name>
    <name evidence="3" type="ORF">rCG_43754</name>
</gene>
<evidence type="ECO:0000313" key="4">
    <source>
        <dbReference type="Proteomes" id="UP000234681"/>
    </source>
</evidence>
<evidence type="ECO:0000256" key="1">
    <source>
        <dbReference type="SAM" id="Phobius"/>
    </source>
</evidence>
<proteinExistence type="predicted"/>
<keyword evidence="1" id="KW-0812">Transmembrane</keyword>
<feature type="chain" id="PRO_5039923493" evidence="2">
    <location>
        <begin position="21"/>
        <end position="196"/>
    </location>
</feature>
<keyword evidence="1" id="KW-0472">Membrane</keyword>
<dbReference type="AlphaFoldDB" id="A6JIZ4"/>
<keyword evidence="2" id="KW-0732">Signal</keyword>
<name>A6JIZ4_RAT</name>
<protein>
    <submittedName>
        <fullName evidence="3">D-serine modulator-1, isoform CRA_a</fullName>
    </submittedName>
</protein>
<dbReference type="Proteomes" id="UP000234681">
    <property type="component" value="Chromosome 9"/>
</dbReference>